<evidence type="ECO:0000313" key="2">
    <source>
        <dbReference type="Proteomes" id="UP000204221"/>
    </source>
</evidence>
<dbReference type="SUPFAM" id="SSF53474">
    <property type="entry name" value="alpha/beta-Hydrolases"/>
    <property type="match status" value="1"/>
</dbReference>
<dbReference type="EMBL" id="CP022521">
    <property type="protein sequence ID" value="ASO22077.1"/>
    <property type="molecule type" value="Genomic_DNA"/>
</dbReference>
<keyword evidence="2" id="KW-1185">Reference proteome</keyword>
<protein>
    <submittedName>
        <fullName evidence="1">Uncharacterized protein</fullName>
    </submittedName>
</protein>
<reference evidence="1 2" key="1">
    <citation type="submission" date="2017-07" db="EMBL/GenBank/DDBJ databases">
        <title>Complete genome sequence of Actinoalloteichus hoggarensis DSM 45943, type strain of Actinoalloteichus hoggarensis.</title>
        <authorList>
            <person name="Ruckert C."/>
            <person name="Nouioui I."/>
            <person name="Willmese J."/>
            <person name="van Wezel G."/>
            <person name="Klenk H.-P."/>
            <person name="Kalinowski J."/>
            <person name="Zotchev S.B."/>
        </authorList>
    </citation>
    <scope>NUCLEOTIDE SEQUENCE [LARGE SCALE GENOMIC DNA]</scope>
    <source>
        <strain evidence="1 2">DSM 45943</strain>
    </source>
</reference>
<gene>
    <name evidence="1" type="ORF">AHOG_22315</name>
</gene>
<name>A0A221W9S4_9PSEU</name>
<accession>A0A221W9S4</accession>
<sequence length="68" mass="7520">MGCHELTNSGVPTACALFPGDVTLRPLAERQNTVVRWTEYDRGGHFAAMEAPDLLVDDVRAFFRALRG</sequence>
<proteinExistence type="predicted"/>
<dbReference type="KEGG" id="ahg:AHOG_22315"/>
<evidence type="ECO:0000313" key="1">
    <source>
        <dbReference type="EMBL" id="ASO22077.1"/>
    </source>
</evidence>
<dbReference type="Proteomes" id="UP000204221">
    <property type="component" value="Chromosome"/>
</dbReference>
<dbReference type="Gene3D" id="3.40.50.1820">
    <property type="entry name" value="alpha/beta hydrolase"/>
    <property type="match status" value="1"/>
</dbReference>
<organism evidence="1 2">
    <name type="scientific">Actinoalloteichus hoggarensis</name>
    <dbReference type="NCBI Taxonomy" id="1470176"/>
    <lineage>
        <taxon>Bacteria</taxon>
        <taxon>Bacillati</taxon>
        <taxon>Actinomycetota</taxon>
        <taxon>Actinomycetes</taxon>
        <taxon>Pseudonocardiales</taxon>
        <taxon>Pseudonocardiaceae</taxon>
        <taxon>Actinoalloteichus</taxon>
    </lineage>
</organism>
<dbReference type="RefSeq" id="WP_376700107.1">
    <property type="nucleotide sequence ID" value="NZ_JACHJM010000009.1"/>
</dbReference>
<dbReference type="InterPro" id="IPR029058">
    <property type="entry name" value="AB_hydrolase_fold"/>
</dbReference>
<dbReference type="AlphaFoldDB" id="A0A221W9S4"/>